<gene>
    <name evidence="2" type="ORF">H072_6107</name>
</gene>
<feature type="signal peptide" evidence="1">
    <location>
        <begin position="1"/>
        <end position="20"/>
    </location>
</feature>
<reference evidence="3" key="2">
    <citation type="submission" date="2013-04" db="EMBL/GenBank/DDBJ databases">
        <title>Genomic mechanisms accounting for the adaptation to parasitism in nematode-trapping fungi.</title>
        <authorList>
            <person name="Ahren D.G."/>
        </authorList>
    </citation>
    <scope>NUCLEOTIDE SEQUENCE [LARGE SCALE GENOMIC DNA]</scope>
    <source>
        <strain evidence="3">CBS 200.50</strain>
    </source>
</reference>
<evidence type="ECO:0000256" key="1">
    <source>
        <dbReference type="SAM" id="SignalP"/>
    </source>
</evidence>
<dbReference type="OrthoDB" id="5291209at2759"/>
<comment type="caution">
    <text evidence="2">The sequence shown here is derived from an EMBL/GenBank/DDBJ whole genome shotgun (WGS) entry which is preliminary data.</text>
</comment>
<evidence type="ECO:0008006" key="4">
    <source>
        <dbReference type="Google" id="ProtNLM"/>
    </source>
</evidence>
<proteinExistence type="predicted"/>
<feature type="chain" id="PRO_5004547848" description="Peptidase A1 domain-containing protein" evidence="1">
    <location>
        <begin position="21"/>
        <end position="381"/>
    </location>
</feature>
<dbReference type="STRING" id="1284197.S8AAV4"/>
<sequence>MYKAAVLLTATLMAAREVQSLPATSSSDSYPVPDYCYFKQSKFLPFNNAGTNKNWADAPTLKIKVNNQPLIATMDTGSTGIVIDAKYGFNTTDLEKNCEIGHVFYTSSHWLEEGYWCTTNVDIGGVVTSAMALIRTGEVCCPDFNEATDAHRCQKASKSCICSGTCASKKSGIEIEDNEGEAELAVRQTVGKAYMGVGFARGNPPSHNLFMNITSIDGVPVDSTYRHGYVINSTGVWLGVTKANTAGFNAVKLNLRESAADERDWGEPPCAVQINDGVWRVGTFLADTGIPNAYVRGNTSHTEGDRITIEIPDNSGAFGEAKFLSVPTSKAGTIGTDNLMQPTWVGTRSIAGVNTGRRFYNGYDLFFDGDGGYFGLRKKAT</sequence>
<reference evidence="2 3" key="1">
    <citation type="journal article" date="2013" name="PLoS Genet.">
        <title>Genomic mechanisms accounting for the adaptation to parasitism in nematode-trapping fungi.</title>
        <authorList>
            <person name="Meerupati T."/>
            <person name="Andersson K.M."/>
            <person name="Friman E."/>
            <person name="Kumar D."/>
            <person name="Tunlid A."/>
            <person name="Ahren D."/>
        </authorList>
    </citation>
    <scope>NUCLEOTIDE SEQUENCE [LARGE SCALE GENOMIC DNA]</scope>
    <source>
        <strain evidence="2 3">CBS 200.50</strain>
    </source>
</reference>
<name>S8AAV4_DACHA</name>
<protein>
    <recommendedName>
        <fullName evidence="4">Peptidase A1 domain-containing protein</fullName>
    </recommendedName>
</protein>
<dbReference type="OMA" id="EGYWCTT"/>
<organism evidence="2 3">
    <name type="scientific">Dactylellina haptotyla (strain CBS 200.50)</name>
    <name type="common">Nematode-trapping fungus</name>
    <name type="synonym">Monacrosporium haptotylum</name>
    <dbReference type="NCBI Taxonomy" id="1284197"/>
    <lineage>
        <taxon>Eukaryota</taxon>
        <taxon>Fungi</taxon>
        <taxon>Dikarya</taxon>
        <taxon>Ascomycota</taxon>
        <taxon>Pezizomycotina</taxon>
        <taxon>Orbiliomycetes</taxon>
        <taxon>Orbiliales</taxon>
        <taxon>Orbiliaceae</taxon>
        <taxon>Dactylellina</taxon>
    </lineage>
</organism>
<dbReference type="Proteomes" id="UP000015100">
    <property type="component" value="Unassembled WGS sequence"/>
</dbReference>
<dbReference type="eggNOG" id="ENOG502SGW8">
    <property type="taxonomic scope" value="Eukaryota"/>
</dbReference>
<keyword evidence="3" id="KW-1185">Reference proteome</keyword>
<accession>S8AAV4</accession>
<dbReference type="AlphaFoldDB" id="S8AAV4"/>
<evidence type="ECO:0000313" key="2">
    <source>
        <dbReference type="EMBL" id="EPS40095.1"/>
    </source>
</evidence>
<dbReference type="HOGENOM" id="CLU_725664_0_0_1"/>
<dbReference type="EMBL" id="AQGS01000437">
    <property type="protein sequence ID" value="EPS40095.1"/>
    <property type="molecule type" value="Genomic_DNA"/>
</dbReference>
<keyword evidence="1" id="KW-0732">Signal</keyword>
<evidence type="ECO:0000313" key="3">
    <source>
        <dbReference type="Proteomes" id="UP000015100"/>
    </source>
</evidence>